<evidence type="ECO:0000256" key="2">
    <source>
        <dbReference type="ARBA" id="ARBA00022692"/>
    </source>
</evidence>
<dbReference type="NCBIfam" id="TIGR01730">
    <property type="entry name" value="RND_mfp"/>
    <property type="match status" value="1"/>
</dbReference>
<feature type="compositionally biased region" description="Low complexity" evidence="6">
    <location>
        <begin position="302"/>
        <end position="327"/>
    </location>
</feature>
<accession>A0A147GMS4</accession>
<evidence type="ECO:0000256" key="4">
    <source>
        <dbReference type="ARBA" id="ARBA00023136"/>
    </source>
</evidence>
<comment type="similarity">
    <text evidence="1">Belongs to the membrane fusion protein (MFP) (TC 8.A.1) family.</text>
</comment>
<comment type="caution">
    <text evidence="10">The sequence shown here is derived from an EMBL/GenBank/DDBJ whole genome shotgun (WGS) entry which is preliminary data.</text>
</comment>
<organism evidence="10 11">
    <name type="scientific">Pseudacidovorax intermedius</name>
    <dbReference type="NCBI Taxonomy" id="433924"/>
    <lineage>
        <taxon>Bacteria</taxon>
        <taxon>Pseudomonadati</taxon>
        <taxon>Pseudomonadota</taxon>
        <taxon>Betaproteobacteria</taxon>
        <taxon>Burkholderiales</taxon>
        <taxon>Comamonadaceae</taxon>
        <taxon>Pseudacidovorax</taxon>
    </lineage>
</organism>
<evidence type="ECO:0000256" key="6">
    <source>
        <dbReference type="SAM" id="MobiDB-lite"/>
    </source>
</evidence>
<dbReference type="GO" id="GO:0016020">
    <property type="term" value="C:membrane"/>
    <property type="evidence" value="ECO:0007669"/>
    <property type="project" value="InterPro"/>
</dbReference>
<feature type="coiled-coil region" evidence="5">
    <location>
        <begin position="96"/>
        <end position="166"/>
    </location>
</feature>
<keyword evidence="5" id="KW-0175">Coiled coil</keyword>
<dbReference type="InterPro" id="IPR058634">
    <property type="entry name" value="AaeA-lik-b-barrel"/>
</dbReference>
<sequence length="333" mass="34790">MTSTMTTTRARAFAAQLARVAITLGVVALAAWAGLRLWDHYELAPWTRDGRVRANVVQVAPDVSGLVSAVQVQDNQPVKAGQVLFEIDPARFALAVAQARAGVQSAQASLAQARREDARNASLSDLVPREAREQTRARVEAAAAAMARAEVELRTAELNLQRATVRAPVDGWVTNLDMRTGAYAAAGRGAMAIVDRGSFYVEGYFEETKLARIHPGDAVRVTPMGSRQPLAGTVQSIAAGIADRDRSTGANLLPSVNPTFNWVRLAQRVPVRVQLDAQPGAAGLVAGQTVLVEVVARGNAAASPARDGSAPAAAAPANGEHAATATAGKGGRA</sequence>
<feature type="transmembrane region" description="Helical" evidence="7">
    <location>
        <begin position="12"/>
        <end position="35"/>
    </location>
</feature>
<gene>
    <name evidence="10" type="ORF">NS331_21925</name>
</gene>
<dbReference type="Gene3D" id="2.40.30.170">
    <property type="match status" value="1"/>
</dbReference>
<dbReference type="PANTHER" id="PTHR30367">
    <property type="entry name" value="P-HYDROXYBENZOIC ACID EFFLUX PUMP SUBUNIT AAEA-RELATED"/>
    <property type="match status" value="1"/>
</dbReference>
<dbReference type="InterPro" id="IPR050393">
    <property type="entry name" value="MFP_Efflux_Pump"/>
</dbReference>
<keyword evidence="2 7" id="KW-0812">Transmembrane</keyword>
<evidence type="ECO:0000256" key="1">
    <source>
        <dbReference type="ARBA" id="ARBA00009477"/>
    </source>
</evidence>
<name>A0A147GMS4_9BURK</name>
<dbReference type="InterPro" id="IPR006143">
    <property type="entry name" value="RND_pump_MFP"/>
</dbReference>
<dbReference type="Gene3D" id="2.40.50.100">
    <property type="match status" value="1"/>
</dbReference>
<evidence type="ECO:0000256" key="5">
    <source>
        <dbReference type="SAM" id="Coils"/>
    </source>
</evidence>
<dbReference type="Pfam" id="PF25963">
    <property type="entry name" value="Beta-barrel_AAEA"/>
    <property type="match status" value="1"/>
</dbReference>
<dbReference type="GO" id="GO:0022857">
    <property type="term" value="F:transmembrane transporter activity"/>
    <property type="evidence" value="ECO:0007669"/>
    <property type="project" value="InterPro"/>
</dbReference>
<dbReference type="Proteomes" id="UP000072741">
    <property type="component" value="Unassembled WGS sequence"/>
</dbReference>
<evidence type="ECO:0000256" key="3">
    <source>
        <dbReference type="ARBA" id="ARBA00022989"/>
    </source>
</evidence>
<evidence type="ECO:0000259" key="9">
    <source>
        <dbReference type="Pfam" id="PF25963"/>
    </source>
</evidence>
<protein>
    <submittedName>
        <fullName evidence="10">Secretion protein HlyD</fullName>
    </submittedName>
</protein>
<evidence type="ECO:0000256" key="7">
    <source>
        <dbReference type="SAM" id="Phobius"/>
    </source>
</evidence>
<dbReference type="PANTHER" id="PTHR30367:SF12">
    <property type="entry name" value="P-HYDROXYBENZOIC ACID EFFLUX PUMP SUBUNIT AAEA"/>
    <property type="match status" value="1"/>
</dbReference>
<evidence type="ECO:0000313" key="11">
    <source>
        <dbReference type="Proteomes" id="UP000072741"/>
    </source>
</evidence>
<dbReference type="InterPro" id="IPR058625">
    <property type="entry name" value="MdtA-like_BSH"/>
</dbReference>
<feature type="domain" description="p-hydroxybenzoic acid efflux pump subunit AaeA-like beta-barrel" evidence="9">
    <location>
        <begin position="198"/>
        <end position="294"/>
    </location>
</feature>
<feature type="region of interest" description="Disordered" evidence="6">
    <location>
        <begin position="302"/>
        <end position="333"/>
    </location>
</feature>
<dbReference type="AlphaFoldDB" id="A0A147GMS4"/>
<dbReference type="OrthoDB" id="9811754at2"/>
<evidence type="ECO:0000259" key="8">
    <source>
        <dbReference type="Pfam" id="PF25917"/>
    </source>
</evidence>
<dbReference type="PATRIC" id="fig|433924.3.peg.1472"/>
<proteinExistence type="inferred from homology"/>
<dbReference type="SUPFAM" id="SSF111369">
    <property type="entry name" value="HlyD-like secretion proteins"/>
    <property type="match status" value="1"/>
</dbReference>
<keyword evidence="4 7" id="KW-0472">Membrane</keyword>
<keyword evidence="3 7" id="KW-1133">Transmembrane helix</keyword>
<feature type="domain" description="Multidrug resistance protein MdtA-like barrel-sandwich hybrid" evidence="8">
    <location>
        <begin position="55"/>
        <end position="195"/>
    </location>
</feature>
<evidence type="ECO:0000313" key="10">
    <source>
        <dbReference type="EMBL" id="KTT14982.1"/>
    </source>
</evidence>
<dbReference type="EMBL" id="LDSL01000161">
    <property type="protein sequence ID" value="KTT14982.1"/>
    <property type="molecule type" value="Genomic_DNA"/>
</dbReference>
<reference evidence="10 11" key="1">
    <citation type="journal article" date="2016" name="Front. Microbiol.">
        <title>Genomic Resource of Rice Seed Associated Bacteria.</title>
        <authorList>
            <person name="Midha S."/>
            <person name="Bansal K."/>
            <person name="Sharma S."/>
            <person name="Kumar N."/>
            <person name="Patil P.P."/>
            <person name="Chaudhry V."/>
            <person name="Patil P.B."/>
        </authorList>
    </citation>
    <scope>NUCLEOTIDE SEQUENCE [LARGE SCALE GENOMIC DNA]</scope>
    <source>
        <strain evidence="10 11">NS331</strain>
    </source>
</reference>
<dbReference type="Pfam" id="PF25917">
    <property type="entry name" value="BSH_RND"/>
    <property type="match status" value="1"/>
</dbReference>
<keyword evidence="11" id="KW-1185">Reference proteome</keyword>